<accession>M1DTD3</accession>
<protein>
    <submittedName>
        <fullName evidence="1">Uncharacterized protein</fullName>
    </submittedName>
</protein>
<dbReference type="EnsemblPlants" id="PGSC0003DMT400094081">
    <property type="protein sequence ID" value="PGSC0003DMT400094081"/>
    <property type="gene ID" value="PGSC0003DMG400043652"/>
</dbReference>
<keyword evidence="2" id="KW-1185">Reference proteome</keyword>
<dbReference type="InParanoid" id="M1DTD3"/>
<dbReference type="Gramene" id="PGSC0003DMT400094081">
    <property type="protein sequence ID" value="PGSC0003DMT400094081"/>
    <property type="gene ID" value="PGSC0003DMG400043652"/>
</dbReference>
<dbReference type="AlphaFoldDB" id="M1DTD3"/>
<proteinExistence type="predicted"/>
<sequence>MLEFTLRLGEKRKEEKGEEEARFVKIVEFSVWNSSGVIPTRYVRSNSVGLGARLVDFDDGGIIVQNNSEPSLVTDVKVKRELDQL</sequence>
<dbReference type="HOGENOM" id="CLU_2517049_0_0_1"/>
<dbReference type="Proteomes" id="UP000011115">
    <property type="component" value="Unassembled WGS sequence"/>
</dbReference>
<dbReference type="PaxDb" id="4113-PGSC0003DMT400094081"/>
<name>M1DTD3_SOLTU</name>
<evidence type="ECO:0000313" key="1">
    <source>
        <dbReference type="EnsemblPlants" id="PGSC0003DMT400094081"/>
    </source>
</evidence>
<evidence type="ECO:0000313" key="2">
    <source>
        <dbReference type="Proteomes" id="UP000011115"/>
    </source>
</evidence>
<reference evidence="1" key="2">
    <citation type="submission" date="2015-06" db="UniProtKB">
        <authorList>
            <consortium name="EnsemblPlants"/>
        </authorList>
    </citation>
    <scope>IDENTIFICATION</scope>
    <source>
        <strain evidence="1">DM1-3 516 R44</strain>
    </source>
</reference>
<organism evidence="1 2">
    <name type="scientific">Solanum tuberosum</name>
    <name type="common">Potato</name>
    <dbReference type="NCBI Taxonomy" id="4113"/>
    <lineage>
        <taxon>Eukaryota</taxon>
        <taxon>Viridiplantae</taxon>
        <taxon>Streptophyta</taxon>
        <taxon>Embryophyta</taxon>
        <taxon>Tracheophyta</taxon>
        <taxon>Spermatophyta</taxon>
        <taxon>Magnoliopsida</taxon>
        <taxon>eudicotyledons</taxon>
        <taxon>Gunneridae</taxon>
        <taxon>Pentapetalae</taxon>
        <taxon>asterids</taxon>
        <taxon>lamiids</taxon>
        <taxon>Solanales</taxon>
        <taxon>Solanaceae</taxon>
        <taxon>Solanoideae</taxon>
        <taxon>Solaneae</taxon>
        <taxon>Solanum</taxon>
    </lineage>
</organism>
<reference evidence="2" key="1">
    <citation type="journal article" date="2011" name="Nature">
        <title>Genome sequence and analysis of the tuber crop potato.</title>
        <authorList>
            <consortium name="The Potato Genome Sequencing Consortium"/>
        </authorList>
    </citation>
    <scope>NUCLEOTIDE SEQUENCE [LARGE SCALE GENOMIC DNA]</scope>
    <source>
        <strain evidence="2">cv. DM1-3 516 R44</strain>
    </source>
</reference>